<keyword evidence="1" id="KW-0472">Membrane</keyword>
<reference evidence="2 3" key="1">
    <citation type="journal article" date="2012" name="Genome Res.">
        <title>Genomic basis of endosymbiont-conferred protection against an insect parasitoid.</title>
        <authorList>
            <person name="Hansen A.K."/>
            <person name="Vorburger C."/>
            <person name="Moran N.A."/>
        </authorList>
    </citation>
    <scope>NUCLEOTIDE SEQUENCE [LARGE SCALE GENOMIC DNA]</scope>
    <source>
        <strain evidence="3">R5.15</strain>
    </source>
</reference>
<dbReference type="EMBL" id="AGCA01000513">
    <property type="protein sequence ID" value="EGY27904.1"/>
    <property type="molecule type" value="Genomic_DNA"/>
</dbReference>
<dbReference type="Proteomes" id="UP000004116">
    <property type="component" value="Unassembled WGS sequence"/>
</dbReference>
<keyword evidence="1" id="KW-0812">Transmembrane</keyword>
<accession>G2H275</accession>
<evidence type="ECO:0000256" key="1">
    <source>
        <dbReference type="SAM" id="Phobius"/>
    </source>
</evidence>
<gene>
    <name evidence="2" type="ORF">Rin_00021730</name>
</gene>
<feature type="transmembrane region" description="Helical" evidence="1">
    <location>
        <begin position="12"/>
        <end position="29"/>
    </location>
</feature>
<keyword evidence="1" id="KW-1133">Transmembrane helix</keyword>
<evidence type="ECO:0000313" key="3">
    <source>
        <dbReference type="Proteomes" id="UP000004116"/>
    </source>
</evidence>
<protein>
    <submittedName>
        <fullName evidence="2">Uncharacterized protein</fullName>
    </submittedName>
</protein>
<proteinExistence type="predicted"/>
<feature type="transmembrane region" description="Helical" evidence="1">
    <location>
        <begin position="76"/>
        <end position="96"/>
    </location>
</feature>
<dbReference type="AlphaFoldDB" id="G2H275"/>
<comment type="caution">
    <text evidence="2">The sequence shown here is derived from an EMBL/GenBank/DDBJ whole genome shotgun (WGS) entry which is preliminary data.</text>
</comment>
<sequence length="110" mass="12776">MKVHNSSIMPALFFIVFYAIAWTFASYLFDPSVPYDAIEALNWASNYEFGSPKNPYLVGAVMLPALFFNKLIPFDFYWYATHFLAISIGMFGIWLLSLRLFYCHVMAFFP</sequence>
<keyword evidence="3" id="KW-1185">Reference proteome</keyword>
<dbReference type="PATRIC" id="fig|1005043.3.peg.2001"/>
<organism evidence="2 3">
    <name type="scientific">Candidatus Regiella insecticola 5.15</name>
    <dbReference type="NCBI Taxonomy" id="1005043"/>
    <lineage>
        <taxon>Bacteria</taxon>
        <taxon>Pseudomonadati</taxon>
        <taxon>Pseudomonadota</taxon>
        <taxon>Gammaproteobacteria</taxon>
        <taxon>Enterobacterales</taxon>
        <taxon>Enterobacteriaceae</taxon>
        <taxon>aphid secondary symbionts</taxon>
        <taxon>Candidatus Regiella</taxon>
    </lineage>
</organism>
<name>G2H275_9ENTR</name>
<evidence type="ECO:0000313" key="2">
    <source>
        <dbReference type="EMBL" id="EGY27904.1"/>
    </source>
</evidence>
<dbReference type="RefSeq" id="WP_006707800.1">
    <property type="nucleotide sequence ID" value="NZ_AGCA01000513.1"/>
</dbReference>